<evidence type="ECO:0000256" key="1">
    <source>
        <dbReference type="ARBA" id="ARBA00022603"/>
    </source>
</evidence>
<keyword evidence="2 4" id="KW-0808">Transferase</keyword>
<sequence>MIYQGFSGVYDRLMAHAPYDQWVEWIEKSLAAMKKEHIRILDLACGTGEISVRLAEKGYDVTGVDISGDMLAQAQQKAAGRQLPIRFFQQDMRDLSGHDQEFDAVVICCDSLNYLKDEKDVLDTFKNVFSLLKDDGLLLFDVHSVYKIDDVFPGSTYADQDEDVSVIWQSYEGESVHSVIHDLTFFVENGGVYDRFDETHEQRTFETEEYTRLLKTAGFSVQQITADFSDRKPDTDTERHFYTAKKAKTIV</sequence>
<dbReference type="PANTHER" id="PTHR43861">
    <property type="entry name" value="TRANS-ACONITATE 2-METHYLTRANSFERASE-RELATED"/>
    <property type="match status" value="1"/>
</dbReference>
<proteinExistence type="predicted"/>
<comment type="caution">
    <text evidence="4">The sequence shown here is derived from an EMBL/GenBank/DDBJ whole genome shotgun (WGS) entry which is preliminary data.</text>
</comment>
<evidence type="ECO:0000313" key="6">
    <source>
        <dbReference type="Proteomes" id="UP000036168"/>
    </source>
</evidence>
<dbReference type="GO" id="GO:0032259">
    <property type="term" value="P:methylation"/>
    <property type="evidence" value="ECO:0007669"/>
    <property type="project" value="UniProtKB-KW"/>
</dbReference>
<dbReference type="RefSeq" id="WP_048355467.1">
    <property type="nucleotide sequence ID" value="NZ_CP023481.1"/>
</dbReference>
<keyword evidence="1 4" id="KW-0489">Methyltransferase</keyword>
<dbReference type="Proteomes" id="UP001341297">
    <property type="component" value="Unassembled WGS sequence"/>
</dbReference>
<dbReference type="CDD" id="cd02440">
    <property type="entry name" value="AdoMet_MTases"/>
    <property type="match status" value="1"/>
</dbReference>
<reference evidence="4" key="2">
    <citation type="submission" date="2015-10" db="EMBL/GenBank/DDBJ databases">
        <authorList>
            <person name="Gilbert D.G."/>
        </authorList>
    </citation>
    <scope>NUCLEOTIDE SEQUENCE</scope>
    <source>
        <strain evidence="4">GO-13</strain>
    </source>
</reference>
<gene>
    <name evidence="4" type="ORF">AB447_211950</name>
    <name evidence="5" type="ORF">P8828_09130</name>
</gene>
<reference evidence="4 6" key="1">
    <citation type="journal article" date="2015" name="Int. J. Syst. Evol. Microbiol.">
        <title>Bacillus glycinifermentans sp. nov., isolated from fermented soybean paste.</title>
        <authorList>
            <person name="Kim S.J."/>
            <person name="Dunlap C.A."/>
            <person name="Kwon S.W."/>
            <person name="Rooney A.P."/>
        </authorList>
    </citation>
    <scope>NUCLEOTIDE SEQUENCE [LARGE SCALE GENOMIC DNA]</scope>
    <source>
        <strain evidence="4 6">GO-13</strain>
    </source>
</reference>
<dbReference type="STRING" id="1664069.BGLY_3022"/>
<evidence type="ECO:0000313" key="4">
    <source>
        <dbReference type="EMBL" id="KRT95217.1"/>
    </source>
</evidence>
<dbReference type="GO" id="GO:0008168">
    <property type="term" value="F:methyltransferase activity"/>
    <property type="evidence" value="ECO:0007669"/>
    <property type="project" value="UniProtKB-KW"/>
</dbReference>
<protein>
    <submittedName>
        <fullName evidence="4 5">Methyltransferase</fullName>
        <ecNumber evidence="5">2.1.1.-</ecNumber>
    </submittedName>
</protein>
<dbReference type="InterPro" id="IPR029063">
    <property type="entry name" value="SAM-dependent_MTases_sf"/>
</dbReference>
<accession>A0A0J6EAM3</accession>
<dbReference type="Proteomes" id="UP000036168">
    <property type="component" value="Unassembled WGS sequence"/>
</dbReference>
<dbReference type="SUPFAM" id="SSF53335">
    <property type="entry name" value="S-adenosyl-L-methionine-dependent methyltransferases"/>
    <property type="match status" value="1"/>
</dbReference>
<feature type="domain" description="Methyltransferase" evidence="3">
    <location>
        <begin position="40"/>
        <end position="136"/>
    </location>
</feature>
<dbReference type="EC" id="2.1.1.-" evidence="5"/>
<dbReference type="InterPro" id="IPR041698">
    <property type="entry name" value="Methyltransf_25"/>
</dbReference>
<name>A0A0J6EQE9_9BACI</name>
<evidence type="ECO:0000313" key="7">
    <source>
        <dbReference type="Proteomes" id="UP001341297"/>
    </source>
</evidence>
<dbReference type="AlphaFoldDB" id="A0A0J6EQE9"/>
<dbReference type="EMBL" id="LECW02000004">
    <property type="protein sequence ID" value="KRT95217.1"/>
    <property type="molecule type" value="Genomic_DNA"/>
</dbReference>
<evidence type="ECO:0000259" key="3">
    <source>
        <dbReference type="Pfam" id="PF13649"/>
    </source>
</evidence>
<dbReference type="EMBL" id="JARRTL010000008">
    <property type="protein sequence ID" value="MEC0485012.1"/>
    <property type="molecule type" value="Genomic_DNA"/>
</dbReference>
<dbReference type="PANTHER" id="PTHR43861:SF1">
    <property type="entry name" value="TRANS-ACONITATE 2-METHYLTRANSFERASE"/>
    <property type="match status" value="1"/>
</dbReference>
<dbReference type="Gene3D" id="3.40.50.150">
    <property type="entry name" value="Vaccinia Virus protein VP39"/>
    <property type="match status" value="1"/>
</dbReference>
<keyword evidence="7" id="KW-1185">Reference proteome</keyword>
<accession>A0A0J6EQE9</accession>
<organism evidence="4 6">
    <name type="scientific">Bacillus glycinifermentans</name>
    <dbReference type="NCBI Taxonomy" id="1664069"/>
    <lineage>
        <taxon>Bacteria</taxon>
        <taxon>Bacillati</taxon>
        <taxon>Bacillota</taxon>
        <taxon>Bacilli</taxon>
        <taxon>Bacillales</taxon>
        <taxon>Bacillaceae</taxon>
        <taxon>Bacillus</taxon>
    </lineage>
</organism>
<dbReference type="OrthoDB" id="9811589at2"/>
<dbReference type="Pfam" id="PF13649">
    <property type="entry name" value="Methyltransf_25"/>
    <property type="match status" value="1"/>
</dbReference>
<reference evidence="5 7" key="3">
    <citation type="submission" date="2023-03" db="EMBL/GenBank/DDBJ databases">
        <title>Agriculturally important microbes genome sequencing.</title>
        <authorList>
            <person name="Dunlap C."/>
        </authorList>
    </citation>
    <scope>NUCLEOTIDE SEQUENCE [LARGE SCALE GENOMIC DNA]</scope>
    <source>
        <strain evidence="5 7">CBP-3203</strain>
    </source>
</reference>
<dbReference type="PATRIC" id="fig|1664069.3.peg.3170"/>
<evidence type="ECO:0000313" key="5">
    <source>
        <dbReference type="EMBL" id="MEC0485012.1"/>
    </source>
</evidence>
<evidence type="ECO:0000256" key="2">
    <source>
        <dbReference type="ARBA" id="ARBA00022679"/>
    </source>
</evidence>
<dbReference type="Gene3D" id="2.20.25.110">
    <property type="entry name" value="S-adenosyl-L-methionine-dependent methyltransferases"/>
    <property type="match status" value="1"/>
</dbReference>